<feature type="domain" description="Ketoreductase" evidence="4">
    <location>
        <begin position="2"/>
        <end position="183"/>
    </location>
</feature>
<comment type="similarity">
    <text evidence="1 3">Belongs to the short-chain dehydrogenases/reductases (SDR) family.</text>
</comment>
<dbReference type="Gene3D" id="3.40.50.720">
    <property type="entry name" value="NAD(P)-binding Rossmann-like Domain"/>
    <property type="match status" value="1"/>
</dbReference>
<dbReference type="AlphaFoldDB" id="A0A0A0JML4"/>
<keyword evidence="6" id="KW-1185">Reference proteome</keyword>
<gene>
    <name evidence="5" type="ORF">N803_12950</name>
</gene>
<dbReference type="InterPro" id="IPR036291">
    <property type="entry name" value="NAD(P)-bd_dom_sf"/>
</dbReference>
<dbReference type="CDD" id="cd05233">
    <property type="entry name" value="SDR_c"/>
    <property type="match status" value="1"/>
</dbReference>
<dbReference type="GO" id="GO:0016020">
    <property type="term" value="C:membrane"/>
    <property type="evidence" value="ECO:0007669"/>
    <property type="project" value="TreeGrafter"/>
</dbReference>
<dbReference type="GO" id="GO:0016491">
    <property type="term" value="F:oxidoreductase activity"/>
    <property type="evidence" value="ECO:0007669"/>
    <property type="project" value="UniProtKB-KW"/>
</dbReference>
<dbReference type="OrthoDB" id="9797538at2"/>
<dbReference type="InterPro" id="IPR002347">
    <property type="entry name" value="SDR_fam"/>
</dbReference>
<dbReference type="Proteomes" id="UP000030011">
    <property type="component" value="Unassembled WGS sequence"/>
</dbReference>
<dbReference type="SUPFAM" id="SSF51735">
    <property type="entry name" value="NAD(P)-binding Rossmann-fold domains"/>
    <property type="match status" value="1"/>
</dbReference>
<dbReference type="EMBL" id="AVPK01000004">
    <property type="protein sequence ID" value="KGN37964.1"/>
    <property type="molecule type" value="Genomic_DNA"/>
</dbReference>
<dbReference type="STRING" id="1385521.N803_12950"/>
<dbReference type="Pfam" id="PF00106">
    <property type="entry name" value="adh_short"/>
    <property type="match status" value="1"/>
</dbReference>
<evidence type="ECO:0000256" key="2">
    <source>
        <dbReference type="ARBA" id="ARBA00023002"/>
    </source>
</evidence>
<evidence type="ECO:0000256" key="3">
    <source>
        <dbReference type="RuleBase" id="RU000363"/>
    </source>
</evidence>
<evidence type="ECO:0000313" key="6">
    <source>
        <dbReference type="Proteomes" id="UP000030011"/>
    </source>
</evidence>
<dbReference type="eggNOG" id="COG0300">
    <property type="taxonomic scope" value="Bacteria"/>
</dbReference>
<dbReference type="SMART" id="SM00822">
    <property type="entry name" value="PKS_KR"/>
    <property type="match status" value="1"/>
</dbReference>
<dbReference type="PRINTS" id="PR00081">
    <property type="entry name" value="GDHRDH"/>
</dbReference>
<dbReference type="InterPro" id="IPR057326">
    <property type="entry name" value="KR_dom"/>
</dbReference>
<evidence type="ECO:0000259" key="4">
    <source>
        <dbReference type="SMART" id="SM00822"/>
    </source>
</evidence>
<dbReference type="PANTHER" id="PTHR44196">
    <property type="entry name" value="DEHYDROGENASE/REDUCTASE SDR FAMILY MEMBER 7B"/>
    <property type="match status" value="1"/>
</dbReference>
<evidence type="ECO:0000313" key="5">
    <source>
        <dbReference type="EMBL" id="KGN37964.1"/>
    </source>
</evidence>
<dbReference type="PANTHER" id="PTHR44196:SF2">
    <property type="entry name" value="SHORT-CHAIN DEHYDROGENASE-RELATED"/>
    <property type="match status" value="1"/>
</dbReference>
<keyword evidence="2" id="KW-0560">Oxidoreductase</keyword>
<reference evidence="5 6" key="1">
    <citation type="submission" date="2013-08" db="EMBL/GenBank/DDBJ databases">
        <title>The genome sequence of Knoellia subterranea.</title>
        <authorList>
            <person name="Zhu W."/>
            <person name="Wang G."/>
        </authorList>
    </citation>
    <scope>NUCLEOTIDE SEQUENCE [LARGE SCALE GENOMIC DNA]</scope>
    <source>
        <strain evidence="5 6">KCTC 19937</strain>
    </source>
</reference>
<organism evidence="5 6">
    <name type="scientific">Knoellia subterranea KCTC 19937</name>
    <dbReference type="NCBI Taxonomy" id="1385521"/>
    <lineage>
        <taxon>Bacteria</taxon>
        <taxon>Bacillati</taxon>
        <taxon>Actinomycetota</taxon>
        <taxon>Actinomycetes</taxon>
        <taxon>Micrococcales</taxon>
        <taxon>Intrasporangiaceae</taxon>
        <taxon>Knoellia</taxon>
    </lineage>
</organism>
<proteinExistence type="inferred from homology"/>
<accession>A0A0A0JML4</accession>
<name>A0A0A0JML4_9MICO</name>
<evidence type="ECO:0000256" key="1">
    <source>
        <dbReference type="ARBA" id="ARBA00006484"/>
    </source>
</evidence>
<dbReference type="RefSeq" id="WP_035904362.1">
    <property type="nucleotide sequence ID" value="NZ_AVPK01000004.1"/>
</dbReference>
<dbReference type="PRINTS" id="PR00080">
    <property type="entry name" value="SDRFAMILY"/>
</dbReference>
<protein>
    <submittedName>
        <fullName evidence="5">Short-chain dehydrogenase</fullName>
    </submittedName>
</protein>
<sequence length="256" mass="27571">MTTALVTGATAGIGREFALQLAARGDNVVLVARDVARMEAFAAELREAQGVEVEVLQADLTRREDIGRVANRLASTDAPVDILVNNAGYSLKKSFLDNEVEVEEAVFEVLARAVLVLSHAAGNAMRARGRGSIINVSSVASLLTSGTYSANKSYVSVFTEGLAAELAGTGVTATVLCPGFTHTEFHERADLDMSKLPDFMWLDAPRLVRDALADVDKGKVVSVPGRQYKAFYTALRVIPRPLVRSRSRRAHRPSSD</sequence>
<dbReference type="PIRSF" id="PIRSF000126">
    <property type="entry name" value="11-beta-HSD1"/>
    <property type="match status" value="1"/>
</dbReference>
<comment type="caution">
    <text evidence="5">The sequence shown here is derived from an EMBL/GenBank/DDBJ whole genome shotgun (WGS) entry which is preliminary data.</text>
</comment>